<dbReference type="OrthoDB" id="25778at2759"/>
<keyword evidence="2" id="KW-1185">Reference proteome</keyword>
<evidence type="ECO:0000313" key="1">
    <source>
        <dbReference type="EMBL" id="VDM85486.1"/>
    </source>
</evidence>
<name>A0A3P7JQ49_STRVU</name>
<evidence type="ECO:0000313" key="2">
    <source>
        <dbReference type="Proteomes" id="UP000270094"/>
    </source>
</evidence>
<dbReference type="Proteomes" id="UP000270094">
    <property type="component" value="Unassembled WGS sequence"/>
</dbReference>
<proteinExistence type="predicted"/>
<dbReference type="AlphaFoldDB" id="A0A3P7JQ49"/>
<dbReference type="EMBL" id="UYYB01141019">
    <property type="protein sequence ID" value="VDM85486.1"/>
    <property type="molecule type" value="Genomic_DNA"/>
</dbReference>
<protein>
    <submittedName>
        <fullName evidence="1">Uncharacterized protein</fullName>
    </submittedName>
</protein>
<accession>A0A3P7JQ49</accession>
<reference evidence="1 2" key="1">
    <citation type="submission" date="2018-11" db="EMBL/GenBank/DDBJ databases">
        <authorList>
            <consortium name="Pathogen Informatics"/>
        </authorList>
    </citation>
    <scope>NUCLEOTIDE SEQUENCE [LARGE SCALE GENOMIC DNA]</scope>
</reference>
<sequence length="66" mass="7383">MALGDQVTVSGDISEQIADAMRDVEIDESRQAVGDIFFDTHSPGIKRKQSSKTAVDEEDFDFDDFR</sequence>
<organism evidence="1 2">
    <name type="scientific">Strongylus vulgaris</name>
    <name type="common">Blood worm</name>
    <dbReference type="NCBI Taxonomy" id="40348"/>
    <lineage>
        <taxon>Eukaryota</taxon>
        <taxon>Metazoa</taxon>
        <taxon>Ecdysozoa</taxon>
        <taxon>Nematoda</taxon>
        <taxon>Chromadorea</taxon>
        <taxon>Rhabditida</taxon>
        <taxon>Rhabditina</taxon>
        <taxon>Rhabditomorpha</taxon>
        <taxon>Strongyloidea</taxon>
        <taxon>Strongylidae</taxon>
        <taxon>Strongylus</taxon>
    </lineage>
</organism>
<gene>
    <name evidence="1" type="ORF">SVUK_LOCUS20484</name>
</gene>